<dbReference type="InterPro" id="IPR026768">
    <property type="entry name" value="YPEH2ZP"/>
</dbReference>
<keyword evidence="5" id="KW-1185">Reference proteome</keyword>
<dbReference type="GO" id="GO:0005829">
    <property type="term" value="C:cytosol"/>
    <property type="evidence" value="ECO:0007669"/>
    <property type="project" value="TreeGrafter"/>
</dbReference>
<dbReference type="PANTHER" id="PTHR31841">
    <property type="entry name" value="PROTEIN FAM72A-RELATED"/>
    <property type="match status" value="1"/>
</dbReference>
<feature type="compositionally biased region" description="Low complexity" evidence="3">
    <location>
        <begin position="1044"/>
        <end position="1055"/>
    </location>
</feature>
<feature type="coiled-coil region" evidence="2">
    <location>
        <begin position="601"/>
        <end position="628"/>
    </location>
</feature>
<evidence type="ECO:0000256" key="1">
    <source>
        <dbReference type="ARBA" id="ARBA00006888"/>
    </source>
</evidence>
<feature type="coiled-coil region" evidence="2">
    <location>
        <begin position="176"/>
        <end position="252"/>
    </location>
</feature>
<evidence type="ECO:0000313" key="5">
    <source>
        <dbReference type="Proteomes" id="UP000320333"/>
    </source>
</evidence>
<evidence type="ECO:0000256" key="2">
    <source>
        <dbReference type="SAM" id="Coils"/>
    </source>
</evidence>
<protein>
    <submittedName>
        <fullName evidence="4">Uncharacterized protein</fullName>
    </submittedName>
</protein>
<organism evidence="4 5">
    <name type="scientific">Chytriomyces confervae</name>
    <dbReference type="NCBI Taxonomy" id="246404"/>
    <lineage>
        <taxon>Eukaryota</taxon>
        <taxon>Fungi</taxon>
        <taxon>Fungi incertae sedis</taxon>
        <taxon>Chytridiomycota</taxon>
        <taxon>Chytridiomycota incertae sedis</taxon>
        <taxon>Chytridiomycetes</taxon>
        <taxon>Chytridiales</taxon>
        <taxon>Chytriomycetaceae</taxon>
        <taxon>Chytriomyces</taxon>
    </lineage>
</organism>
<dbReference type="Pfam" id="PF14976">
    <property type="entry name" value="YPEH2ZP"/>
    <property type="match status" value="1"/>
</dbReference>
<feature type="compositionally biased region" description="Polar residues" evidence="3">
    <location>
        <begin position="30"/>
        <end position="44"/>
    </location>
</feature>
<evidence type="ECO:0000256" key="3">
    <source>
        <dbReference type="SAM" id="MobiDB-lite"/>
    </source>
</evidence>
<accession>A0A507FKN4</accession>
<reference evidence="4 5" key="1">
    <citation type="journal article" date="2019" name="Sci. Rep.">
        <title>Comparative genomics of chytrid fungi reveal insights into the obligate biotrophic and pathogenic lifestyle of Synchytrium endobioticum.</title>
        <authorList>
            <person name="van de Vossenberg B.T.L.H."/>
            <person name="Warris S."/>
            <person name="Nguyen H.D.T."/>
            <person name="van Gent-Pelzer M.P.E."/>
            <person name="Joly D.L."/>
            <person name="van de Geest H.C."/>
            <person name="Bonants P.J.M."/>
            <person name="Smith D.S."/>
            <person name="Levesque C.A."/>
            <person name="van der Lee T.A.J."/>
        </authorList>
    </citation>
    <scope>NUCLEOTIDE SEQUENCE [LARGE SCALE GENOMIC DNA]</scope>
    <source>
        <strain evidence="4 5">CBS 675.73</strain>
    </source>
</reference>
<proteinExistence type="inferred from homology"/>
<feature type="region of interest" description="Disordered" evidence="3">
    <location>
        <begin position="466"/>
        <end position="490"/>
    </location>
</feature>
<dbReference type="PANTHER" id="PTHR31841:SF1">
    <property type="entry name" value="PROTEIN FAM72A-RELATED"/>
    <property type="match status" value="1"/>
</dbReference>
<dbReference type="EMBL" id="QEAP01000052">
    <property type="protein sequence ID" value="TPX76270.1"/>
    <property type="molecule type" value="Genomic_DNA"/>
</dbReference>
<feature type="compositionally biased region" description="Basic and acidic residues" evidence="3">
    <location>
        <begin position="47"/>
        <end position="65"/>
    </location>
</feature>
<feature type="region of interest" description="Disordered" evidence="3">
    <location>
        <begin position="1"/>
        <end position="69"/>
    </location>
</feature>
<dbReference type="OrthoDB" id="2134273at2759"/>
<name>A0A507FKN4_9FUNG</name>
<evidence type="ECO:0000313" key="4">
    <source>
        <dbReference type="EMBL" id="TPX76270.1"/>
    </source>
</evidence>
<feature type="region of interest" description="Disordered" evidence="3">
    <location>
        <begin position="1037"/>
        <end position="1095"/>
    </location>
</feature>
<keyword evidence="2" id="KW-0175">Coiled coil</keyword>
<feature type="region of interest" description="Disordered" evidence="3">
    <location>
        <begin position="1542"/>
        <end position="1581"/>
    </location>
</feature>
<comment type="caution">
    <text evidence="4">The sequence shown here is derived from an EMBL/GenBank/DDBJ whole genome shotgun (WGS) entry which is preliminary data.</text>
</comment>
<feature type="compositionally biased region" description="Low complexity" evidence="3">
    <location>
        <begin position="479"/>
        <end position="490"/>
    </location>
</feature>
<comment type="similarity">
    <text evidence="1">Belongs to the FAM72 family.</text>
</comment>
<feature type="compositionally biased region" description="Low complexity" evidence="3">
    <location>
        <begin position="1085"/>
        <end position="1095"/>
    </location>
</feature>
<feature type="compositionally biased region" description="Basic and acidic residues" evidence="3">
    <location>
        <begin position="466"/>
        <end position="478"/>
    </location>
</feature>
<dbReference type="Proteomes" id="UP000320333">
    <property type="component" value="Unassembled WGS sequence"/>
</dbReference>
<gene>
    <name evidence="4" type="ORF">CcCBS67573_g02458</name>
</gene>
<sequence length="1810" mass="202805">MSNLKQPPDTTPNSYGADSAYEEADLQFGLFNQNSDPTCTSIQQADDDGRDHRDQRAQQENRCDASDASNNVISPVIGAAGYDIGTQSGSLNGSTRSMSQNQKQDQNHVDKLLGLFDDVDIDTSTDGVAADSNSFVSDTTATRTYANQPAEESKHSSISNASHGSEFVQQVSIKEREALVAKVASLQKEVALATAELSKLRDASIADNAQWEKDFEEFEDNRARVTLLTQDVSALEADNARLTSELDAQKLRAYGMEKVVKALEAEISNLKGSPVPTERMLHLKDTSSNVETSIDLFQAIPPSPALYEQHIIPTHNQQDTALSHSLTSQLESELENALLDKHLAEKNAAEMFEIVEIANTENARISHALQISEVRNRELIVELDVAKSQISILQSNNQQLASVERSVTAGENGEGHTLATLKAHVTRLEGENTTTQLHFESTKAALAKSEALASSLQSQMALRLAAEEANQKRERDRQSQQQQHEQQQKILQNKLASTLAELDAAKREKSETESRTGELASALEASTFENARLLHQLRGEASKVQALETQLESLSESQKLFDSQVESWKRERHVLEQHLVSKAGQVRSDVSSTLQQKDGVIALLEKEGRQLRDRLSHLESQIHGMQQELFKRESTLNSQRQQCATLTASLEEKDALAKSSDRKHQMELSRMLDERNSMIRTLQEEMKSVEEALRVDLEISKTEMSKTLEEKNAAIRRLETELETKITTSAELENIYQSVSRRLEEQSRRLVVVEDERARLATVVNAQSDNQNSWQETEKMWAEKLKATIIALEKEKSRSSACLANAEAQWVVREQDVTNNLQHQIDEHVGNITGLNHQLSALKQALEQNEEDSKPLRNLLESKESALISLRQENAAIHLCNDSMTQLKTEMEEKLASLQREIVELQDNCIEFSDLNQLLEEQLEEAVKRRQELQEQYDSQSLKCSILEEDVKNLKSTIEECLLLLWIDHAEYQNSTQDESSFNALSLKSKLSDTRHYQTAVVKLIQKYTPQKNAKASVFQAILACLEHLEGRRVEINIPTNGHSPTSPSGPQTPSMRSYSLSRKDASLAPPVSGRMSSLAEDSNRPSSRSSNRASPEIIYATTSTSPNGIALGSYSGSVSTSGDASNLANLLYKCTQDLQRAHKHIDDLQRDASAAAIRIQRDTETIGILRTDLMDAMHRSQQLLDRIRDAEETHLGRVRDFEEKERMYLEEIDVISQRGKGFLGQDVELIVEERCAALEYTLRADFDQREGELLDSIKGLEDSLFNAVRQLNGDFLMDGHQDPRRILDETFRQALSSLQYQRAITDDMLQQRNMHVQVLQNQLEDMKKFEAKTNFLEGSIWRLIQETVQAEDPSLEIHSIDEGLLEVVDTFRFYRDANDQLNVWRSDLIFQKTYFALKTEDLLHSQRLLLAQLGSGDLQEQEGYFQLFWKQKLAQKENQLETKAIQQRMEQQETRQQQTQIQHRVHNNAPANTLTPVWPPVRNAATSTPAMLHTTSGLPGQNQAQAHYTPSLGTTYTTASSLSNEYVSPPSFASALRQYHHPNTSLSSHPSTTSTSTNTTAMQARHQPQQQQQQQHTQHQNMTSAVNLYHLLTSQISTHANAGTGFMSGTSDVGASTERIIPILDAPQSVQGQVPAPAAMAQRDSSATTSGERWMRMAASSRRANDMATVRRQFRGKVVCNLSCGDCGVLVCKRGMKAILLADTTVELFSTDSPPIGVQMVNEDYETRNCHCRIRDVACLNCGNLVGYHVTSPCDCCMSGCNNGHFWMFHTDSISSLERLDPAGQKALLWSQIPFADKDLMEARDQFCR</sequence>
<feature type="coiled-coil region" evidence="2">
    <location>
        <begin position="672"/>
        <end position="756"/>
    </location>
</feature>
<feature type="coiled-coil region" evidence="2">
    <location>
        <begin position="881"/>
        <end position="950"/>
    </location>
</feature>